<dbReference type="Proteomes" id="UP001596122">
    <property type="component" value="Unassembled WGS sequence"/>
</dbReference>
<evidence type="ECO:0000256" key="1">
    <source>
        <dbReference type="SAM" id="Phobius"/>
    </source>
</evidence>
<protein>
    <submittedName>
        <fullName evidence="2">Uncharacterized protein</fullName>
    </submittedName>
</protein>
<keyword evidence="1" id="KW-0812">Transmembrane</keyword>
<keyword evidence="1" id="KW-0472">Membrane</keyword>
<feature type="transmembrane region" description="Helical" evidence="1">
    <location>
        <begin position="21"/>
        <end position="43"/>
    </location>
</feature>
<sequence>MPLSMYAEVPPADWRPTWRTYTVGLALVLLVVGTVVAGVLVPYSANGLHRVPLGEVANGAYDPKDLWPSTSGPTGALVRTAGLLSLLFGWPVVALIGVVTVLGLWQRRGHSGRADLVVGVTVVVLAAAHSAFWLSPWGQPLFTWALD</sequence>
<organism evidence="2 3">
    <name type="scientific">Aquipuribacter nitratireducens</name>
    <dbReference type="NCBI Taxonomy" id="650104"/>
    <lineage>
        <taxon>Bacteria</taxon>
        <taxon>Bacillati</taxon>
        <taxon>Actinomycetota</taxon>
        <taxon>Actinomycetes</taxon>
        <taxon>Micrococcales</taxon>
        <taxon>Intrasporangiaceae</taxon>
        <taxon>Aquipuribacter</taxon>
    </lineage>
</organism>
<gene>
    <name evidence="2" type="ORF">ACFPJ6_13790</name>
</gene>
<comment type="caution">
    <text evidence="2">The sequence shown here is derived from an EMBL/GenBank/DDBJ whole genome shotgun (WGS) entry which is preliminary data.</text>
</comment>
<name>A0ABW0GPI6_9MICO</name>
<keyword evidence="1" id="KW-1133">Transmembrane helix</keyword>
<keyword evidence="3" id="KW-1185">Reference proteome</keyword>
<dbReference type="EMBL" id="JBHSLD010000013">
    <property type="protein sequence ID" value="MFC5381853.1"/>
    <property type="molecule type" value="Genomic_DNA"/>
</dbReference>
<feature type="transmembrane region" description="Helical" evidence="1">
    <location>
        <begin position="116"/>
        <end position="134"/>
    </location>
</feature>
<proteinExistence type="predicted"/>
<feature type="transmembrane region" description="Helical" evidence="1">
    <location>
        <begin position="83"/>
        <end position="104"/>
    </location>
</feature>
<reference evidence="3" key="1">
    <citation type="journal article" date="2019" name="Int. J. Syst. Evol. Microbiol.">
        <title>The Global Catalogue of Microorganisms (GCM) 10K type strain sequencing project: providing services to taxonomists for standard genome sequencing and annotation.</title>
        <authorList>
            <consortium name="The Broad Institute Genomics Platform"/>
            <consortium name="The Broad Institute Genome Sequencing Center for Infectious Disease"/>
            <person name="Wu L."/>
            <person name="Ma J."/>
        </authorList>
    </citation>
    <scope>NUCLEOTIDE SEQUENCE [LARGE SCALE GENOMIC DNA]</scope>
    <source>
        <strain evidence="3">CCUG 43114</strain>
    </source>
</reference>
<accession>A0ABW0GPI6</accession>
<evidence type="ECO:0000313" key="2">
    <source>
        <dbReference type="EMBL" id="MFC5381853.1"/>
    </source>
</evidence>
<evidence type="ECO:0000313" key="3">
    <source>
        <dbReference type="Proteomes" id="UP001596122"/>
    </source>
</evidence>
<dbReference type="RefSeq" id="WP_340271100.1">
    <property type="nucleotide sequence ID" value="NZ_JBBEOG010000009.1"/>
</dbReference>